<feature type="region of interest" description="Disordered" evidence="1">
    <location>
        <begin position="195"/>
        <end position="227"/>
    </location>
</feature>
<evidence type="ECO:0000313" key="3">
    <source>
        <dbReference type="RefSeq" id="XP_026192499.1"/>
    </source>
</evidence>
<dbReference type="Proteomes" id="UP000515125">
    <property type="component" value="Unplaced"/>
</dbReference>
<name>A0A6P6RYC9_9EIME</name>
<proteinExistence type="predicted"/>
<dbReference type="AlphaFoldDB" id="A0A6P6RYC9"/>
<feature type="compositionally biased region" description="Low complexity" evidence="1">
    <location>
        <begin position="9"/>
        <end position="18"/>
    </location>
</feature>
<gene>
    <name evidence="3" type="primary">LOC34617861</name>
</gene>
<feature type="region of interest" description="Disordered" evidence="1">
    <location>
        <begin position="1"/>
        <end position="49"/>
    </location>
</feature>
<feature type="compositionally biased region" description="Polar residues" evidence="1">
    <location>
        <begin position="121"/>
        <end position="134"/>
    </location>
</feature>
<reference evidence="3" key="1">
    <citation type="submission" date="2025-08" db="UniProtKB">
        <authorList>
            <consortium name="RefSeq"/>
        </authorList>
    </citation>
    <scope>IDENTIFICATION</scope>
</reference>
<feature type="compositionally biased region" description="Low complexity" evidence="1">
    <location>
        <begin position="213"/>
        <end position="227"/>
    </location>
</feature>
<evidence type="ECO:0000313" key="2">
    <source>
        <dbReference type="Proteomes" id="UP000515125"/>
    </source>
</evidence>
<dbReference type="GeneID" id="34617861"/>
<organism evidence="2 3">
    <name type="scientific">Cyclospora cayetanensis</name>
    <dbReference type="NCBI Taxonomy" id="88456"/>
    <lineage>
        <taxon>Eukaryota</taxon>
        <taxon>Sar</taxon>
        <taxon>Alveolata</taxon>
        <taxon>Apicomplexa</taxon>
        <taxon>Conoidasida</taxon>
        <taxon>Coccidia</taxon>
        <taxon>Eucoccidiorida</taxon>
        <taxon>Eimeriorina</taxon>
        <taxon>Eimeriidae</taxon>
        <taxon>Cyclospora</taxon>
    </lineage>
</organism>
<protein>
    <submittedName>
        <fullName evidence="3">Uncharacterized protein LOC34617861</fullName>
    </submittedName>
</protein>
<sequence length="227" mass="23293">MLPPGTYKAPVPAAAAPASTKARGPRGGPLGASPKGRKHEGGEEELSAAESAAAAVLEEVVSAGAALIHKRAEDRRCFVFAAEDATRSLLDILRLCYLTIDLGEPGDLTGAPEKLLGNPADEQSQTIGTESSAGKLQTIASLAEGEEGFGSQVSSRVLWDQPPMPIPGNQDRWAPGCAGIKPLTPELRKVLAEADQARAEKAARRGAFPRRNGTPSGSAGAAAATPG</sequence>
<dbReference type="OrthoDB" id="10671441at2759"/>
<accession>A0A6P6RYC9</accession>
<keyword evidence="2" id="KW-1185">Reference proteome</keyword>
<evidence type="ECO:0000256" key="1">
    <source>
        <dbReference type="SAM" id="MobiDB-lite"/>
    </source>
</evidence>
<feature type="region of interest" description="Disordered" evidence="1">
    <location>
        <begin position="111"/>
        <end position="134"/>
    </location>
</feature>
<dbReference type="RefSeq" id="XP_026192499.1">
    <property type="nucleotide sequence ID" value="XM_026336714.1"/>
</dbReference>